<comment type="caution">
    <text evidence="1">The sequence shown here is derived from an EMBL/GenBank/DDBJ whole genome shotgun (WGS) entry which is preliminary data.</text>
</comment>
<dbReference type="PROSITE" id="PS51257">
    <property type="entry name" value="PROKAR_LIPOPROTEIN"/>
    <property type="match status" value="1"/>
</dbReference>
<protein>
    <submittedName>
        <fullName evidence="1">Uncharacterized protein</fullName>
    </submittedName>
</protein>
<accession>A0ABR7XDU3</accession>
<keyword evidence="2" id="KW-1185">Reference proteome</keyword>
<sequence length="151" mass="17246">MKKQFYLLTFFLPLALLGCQQSDDAQGMLQNENERQKVYNTILENEEMRNELMAVMRERNMGEGMMGQRGMMQGGGMVGDTSGMAGMHQQMQAQMKQMMQLCETDSAACSNMTRMMLANRALMGNMMQQMRKGGMEQGCLQQMMRQLEPKQ</sequence>
<reference evidence="1 2" key="1">
    <citation type="submission" date="2020-09" db="EMBL/GenBank/DDBJ databases">
        <title>Genome sequencing and assembly of Pontibacter sp.</title>
        <authorList>
            <person name="Chhetri G."/>
        </authorList>
    </citation>
    <scope>NUCLEOTIDE SEQUENCE [LARGE SCALE GENOMIC DNA]</scope>
    <source>
        <strain evidence="1 2">JH31</strain>
    </source>
</reference>
<dbReference type="EMBL" id="JACXAJ010000001">
    <property type="protein sequence ID" value="MBD1396468.1"/>
    <property type="molecule type" value="Genomic_DNA"/>
</dbReference>
<evidence type="ECO:0000313" key="2">
    <source>
        <dbReference type="Proteomes" id="UP000625551"/>
    </source>
</evidence>
<gene>
    <name evidence="1" type="ORF">H9Q13_04770</name>
</gene>
<dbReference type="RefSeq" id="WP_191182569.1">
    <property type="nucleotide sequence ID" value="NZ_JACXAJ010000001.1"/>
</dbReference>
<evidence type="ECO:0000313" key="1">
    <source>
        <dbReference type="EMBL" id="MBD1396468.1"/>
    </source>
</evidence>
<dbReference type="Proteomes" id="UP000625551">
    <property type="component" value="Unassembled WGS sequence"/>
</dbReference>
<name>A0ABR7XDU3_9BACT</name>
<organism evidence="1 2">
    <name type="scientific">Pontibacter aquaedesilientis</name>
    <dbReference type="NCBI Taxonomy" id="2766980"/>
    <lineage>
        <taxon>Bacteria</taxon>
        <taxon>Pseudomonadati</taxon>
        <taxon>Bacteroidota</taxon>
        <taxon>Cytophagia</taxon>
        <taxon>Cytophagales</taxon>
        <taxon>Hymenobacteraceae</taxon>
        <taxon>Pontibacter</taxon>
    </lineage>
</organism>
<proteinExistence type="predicted"/>